<proteinExistence type="predicted"/>
<dbReference type="Proteomes" id="UP001139700">
    <property type="component" value="Unassembled WGS sequence"/>
</dbReference>
<evidence type="ECO:0000313" key="2">
    <source>
        <dbReference type="Proteomes" id="UP001139700"/>
    </source>
</evidence>
<comment type="caution">
    <text evidence="1">The sequence shown here is derived from an EMBL/GenBank/DDBJ whole genome shotgun (WGS) entry which is preliminary data.</text>
</comment>
<dbReference type="AlphaFoldDB" id="A0A9X1TA33"/>
<gene>
    <name evidence="1" type="ORF">LXM24_11045</name>
</gene>
<sequence length="75" mass="8724">MKTNMDNRIALPELMYLSPTTREKAVTIAQELLRTNNISPREAVSKAILIAKNWAVKNVNRRVWKKLKSFEKEII</sequence>
<keyword evidence="2" id="KW-1185">Reference proteome</keyword>
<evidence type="ECO:0000313" key="1">
    <source>
        <dbReference type="EMBL" id="MCF0040624.1"/>
    </source>
</evidence>
<accession>A0A9X1TA33</accession>
<dbReference type="RefSeq" id="WP_234613116.1">
    <property type="nucleotide sequence ID" value="NZ_CP098806.1"/>
</dbReference>
<reference evidence="1" key="1">
    <citation type="submission" date="2021-12" db="EMBL/GenBank/DDBJ databases">
        <title>Novel species in genus Dyadobacter.</title>
        <authorList>
            <person name="Ma C."/>
        </authorList>
    </citation>
    <scope>NUCLEOTIDE SEQUENCE</scope>
    <source>
        <strain evidence="1">CY399</strain>
    </source>
</reference>
<protein>
    <submittedName>
        <fullName evidence="1">Uncharacterized protein</fullName>
    </submittedName>
</protein>
<organism evidence="1 2">
    <name type="scientific">Dyadobacter fanqingshengii</name>
    <dbReference type="NCBI Taxonomy" id="2906443"/>
    <lineage>
        <taxon>Bacteria</taxon>
        <taxon>Pseudomonadati</taxon>
        <taxon>Bacteroidota</taxon>
        <taxon>Cytophagia</taxon>
        <taxon>Cytophagales</taxon>
        <taxon>Spirosomataceae</taxon>
        <taxon>Dyadobacter</taxon>
    </lineage>
</organism>
<dbReference type="EMBL" id="JAJTTA010000002">
    <property type="protein sequence ID" value="MCF0040624.1"/>
    <property type="molecule type" value="Genomic_DNA"/>
</dbReference>
<name>A0A9X1TA33_9BACT</name>